<dbReference type="GO" id="GO:0005886">
    <property type="term" value="C:plasma membrane"/>
    <property type="evidence" value="ECO:0007669"/>
    <property type="project" value="UniProtKB-SubCell"/>
</dbReference>
<evidence type="ECO:0000313" key="12">
    <source>
        <dbReference type="EMBL" id="JAC81944.1"/>
    </source>
</evidence>
<feature type="domain" description="Thiamine phosphate synthase/TenI" evidence="11">
    <location>
        <begin position="260"/>
        <end position="437"/>
    </location>
</feature>
<keyword evidence="2" id="KW-0813">Transport</keyword>
<sequence>MPVKGSLAVSNSLAMSGVGPIAKAGTSSCDSWHNRSHFAVRRSAVFTRYQLKAPAAGCLAGSGQHESSSEFFRTKLATWRARTLSTWKPLGSRRRPSTHRAEQRDPGKTEPDGKDPPDKETAAVEADDIWKSTEAPEETEGRANRSYRRSVMQTIDVRKTCDEDLDGFEDIWKSSSEDEADGSAAAKSEDAGREPSGSVGSEDGSKAAREGEPFSLSTYESRSDSTGEPPAFLTGLPKPLYLLSIRVLPDEILNEELRRDIIAKSYKSGLVNAVMLEDTELPSKSLMKPAAHLREICDSLGLVLIVENRVDLAVHARADGVVLDQGLDLESTRAFLEMSASKNRVMELQASHDQGGTMTCGVLCGRFVSTADQAVAAEEEEVDFVMVAGSDTKDVDERSLRMELRAIRRATSAHVVATHGFCIQAGGPKMVITAGADGLQIPAQKLYKLIAEQVPIMTEDLVKELPPAHRIYGATFLIAGGTVGAGIIALPVKTAAAGFIPSMAAMAACWLFMVTTAAILLEISLWYGPGTNLTSMASRTLGPAGKVIVTGLYLFIYGATLCAYMAEGAKFVNMGLVEGLGVGLPMWSVVSAFTLVFGVVLLSGPDPVDKVNSLCLAVAIAAYVLLLKVASGSIVMANLAQANWAAAPAALPVMVVAFTFHNIVPSLLGYLGTSQRVMQAIVAGSGIPFVMYFLWELVILGTIAPGTTLSSAGQIVDQLGAATGGLAVLAVKVFSCFAIITSFLGVGLGCMDFLKDLLMREGGPFAGQVSAGSLLDSLVPLLVGLLPPLIVAIAAPYIFYPALEFSGTFRLILFGVLPVMMVWKGRYIDKQKPFVWGGKACLSLVMCIAVTVLSVEWGGRLGLLPRLA</sequence>
<accession>A0A061SFV1</accession>
<dbReference type="EMBL" id="GBEZ01003175">
    <property type="protein sequence ID" value="JAC81944.1"/>
    <property type="molecule type" value="Transcribed_RNA"/>
</dbReference>
<keyword evidence="5 10" id="KW-0812">Transmembrane</keyword>
<feature type="transmembrane region" description="Helical" evidence="10">
    <location>
        <begin position="724"/>
        <end position="750"/>
    </location>
</feature>
<evidence type="ECO:0000256" key="4">
    <source>
        <dbReference type="ARBA" id="ARBA00022519"/>
    </source>
</evidence>
<feature type="region of interest" description="Disordered" evidence="9">
    <location>
        <begin position="87"/>
        <end position="146"/>
    </location>
</feature>
<dbReference type="SUPFAM" id="SSF51391">
    <property type="entry name" value="Thiamin phosphate synthase"/>
    <property type="match status" value="1"/>
</dbReference>
<evidence type="ECO:0000256" key="10">
    <source>
        <dbReference type="SAM" id="Phobius"/>
    </source>
</evidence>
<feature type="transmembrane region" description="Helical" evidence="10">
    <location>
        <begin position="778"/>
        <end position="799"/>
    </location>
</feature>
<evidence type="ECO:0000256" key="5">
    <source>
        <dbReference type="ARBA" id="ARBA00022692"/>
    </source>
</evidence>
<feature type="region of interest" description="Disordered" evidence="9">
    <location>
        <begin position="173"/>
        <end position="231"/>
    </location>
</feature>
<evidence type="ECO:0000259" key="11">
    <source>
        <dbReference type="Pfam" id="PF02581"/>
    </source>
</evidence>
<dbReference type="InterPro" id="IPR013785">
    <property type="entry name" value="Aldolase_TIM"/>
</dbReference>
<dbReference type="InterPro" id="IPR013059">
    <property type="entry name" value="Trp_tyr_transpt"/>
</dbReference>
<dbReference type="GO" id="GO:0009228">
    <property type="term" value="P:thiamine biosynthetic process"/>
    <property type="evidence" value="ECO:0007669"/>
    <property type="project" value="UniProtKB-KW"/>
</dbReference>
<feature type="transmembrane region" description="Helical" evidence="10">
    <location>
        <begin position="835"/>
        <end position="855"/>
    </location>
</feature>
<feature type="transmembrane region" description="Helical" evidence="10">
    <location>
        <begin position="649"/>
        <end position="668"/>
    </location>
</feature>
<evidence type="ECO:0000256" key="8">
    <source>
        <dbReference type="ARBA" id="ARBA00023136"/>
    </source>
</evidence>
<feature type="compositionally biased region" description="Basic and acidic residues" evidence="9">
    <location>
        <begin position="99"/>
        <end position="122"/>
    </location>
</feature>
<feature type="transmembrane region" description="Helical" evidence="10">
    <location>
        <begin position="805"/>
        <end position="823"/>
    </location>
</feature>
<dbReference type="InterPro" id="IPR018227">
    <property type="entry name" value="Amino_acid_transport_2"/>
</dbReference>
<dbReference type="PANTHER" id="PTHR32195:SF26">
    <property type="entry name" value="TRYPTOPHAN OR TYROSINE TRANSPORTER PROTEIN"/>
    <property type="match status" value="1"/>
</dbReference>
<dbReference type="AlphaFoldDB" id="A0A061SFV1"/>
<keyword evidence="6" id="KW-0029">Amino-acid transport</keyword>
<dbReference type="InterPro" id="IPR022998">
    <property type="entry name" value="ThiamineP_synth_TenI"/>
</dbReference>
<keyword evidence="4" id="KW-0997">Cell inner membrane</keyword>
<keyword evidence="8 10" id="KW-0472">Membrane</keyword>
<evidence type="ECO:0000256" key="6">
    <source>
        <dbReference type="ARBA" id="ARBA00022970"/>
    </source>
</evidence>
<organism evidence="12">
    <name type="scientific">Tetraselmis sp. GSL018</name>
    <dbReference type="NCBI Taxonomy" id="582737"/>
    <lineage>
        <taxon>Eukaryota</taxon>
        <taxon>Viridiplantae</taxon>
        <taxon>Chlorophyta</taxon>
        <taxon>core chlorophytes</taxon>
        <taxon>Chlorodendrophyceae</taxon>
        <taxon>Chlorodendrales</taxon>
        <taxon>Chlorodendraceae</taxon>
        <taxon>Tetraselmis</taxon>
    </lineage>
</organism>
<dbReference type="Gene3D" id="1.20.1740.10">
    <property type="entry name" value="Amino acid/polyamine transporter I"/>
    <property type="match status" value="1"/>
</dbReference>
<evidence type="ECO:0000256" key="1">
    <source>
        <dbReference type="ARBA" id="ARBA00004429"/>
    </source>
</evidence>
<gene>
    <name evidence="12" type="ORF">TSPGSL018_6791</name>
</gene>
<feature type="compositionally biased region" description="Basic and acidic residues" evidence="9">
    <location>
        <begin position="203"/>
        <end position="212"/>
    </location>
</feature>
<dbReference type="InterPro" id="IPR036206">
    <property type="entry name" value="ThiamineP_synth_sf"/>
</dbReference>
<protein>
    <submittedName>
        <fullName evidence="12">Tyrosine tryptophan transport protein</fullName>
    </submittedName>
</protein>
<dbReference type="Gene3D" id="3.20.20.70">
    <property type="entry name" value="Aldolase class I"/>
    <property type="match status" value="1"/>
</dbReference>
<evidence type="ECO:0000256" key="2">
    <source>
        <dbReference type="ARBA" id="ARBA00022448"/>
    </source>
</evidence>
<feature type="transmembrane region" description="Helical" evidence="10">
    <location>
        <begin position="680"/>
        <end position="704"/>
    </location>
</feature>
<dbReference type="Pfam" id="PF02581">
    <property type="entry name" value="TMP-TENI"/>
    <property type="match status" value="1"/>
</dbReference>
<feature type="transmembrane region" description="Helical" evidence="10">
    <location>
        <begin position="471"/>
        <end position="492"/>
    </location>
</feature>
<dbReference type="PANTHER" id="PTHR32195">
    <property type="entry name" value="OS07G0662800 PROTEIN"/>
    <property type="match status" value="1"/>
</dbReference>
<evidence type="ECO:0000256" key="3">
    <source>
        <dbReference type="ARBA" id="ARBA00022475"/>
    </source>
</evidence>
<proteinExistence type="predicted"/>
<keyword evidence="7 10" id="KW-1133">Transmembrane helix</keyword>
<comment type="subcellular location">
    <subcellularLocation>
        <location evidence="1">Cell inner membrane</location>
        <topology evidence="1">Multi-pass membrane protein</topology>
    </subcellularLocation>
</comment>
<name>A0A061SFV1_9CHLO</name>
<feature type="transmembrane region" description="Helical" evidence="10">
    <location>
        <begin position="547"/>
        <end position="566"/>
    </location>
</feature>
<feature type="compositionally biased region" description="Polar residues" evidence="9">
    <location>
        <begin position="215"/>
        <end position="226"/>
    </location>
</feature>
<evidence type="ECO:0000256" key="7">
    <source>
        <dbReference type="ARBA" id="ARBA00022989"/>
    </source>
</evidence>
<feature type="transmembrane region" description="Helical" evidence="10">
    <location>
        <begin position="614"/>
        <end position="637"/>
    </location>
</feature>
<dbReference type="PRINTS" id="PR00166">
    <property type="entry name" value="AROAAPRMEASE"/>
</dbReference>
<feature type="transmembrane region" description="Helical" evidence="10">
    <location>
        <begin position="586"/>
        <end position="602"/>
    </location>
</feature>
<dbReference type="GO" id="GO:0015173">
    <property type="term" value="F:aromatic amino acid transmembrane transporter activity"/>
    <property type="evidence" value="ECO:0007669"/>
    <property type="project" value="InterPro"/>
</dbReference>
<feature type="transmembrane region" description="Helical" evidence="10">
    <location>
        <begin position="504"/>
        <end position="527"/>
    </location>
</feature>
<dbReference type="Pfam" id="PF03222">
    <property type="entry name" value="Trp_Tyr_perm"/>
    <property type="match status" value="1"/>
</dbReference>
<evidence type="ECO:0000256" key="9">
    <source>
        <dbReference type="SAM" id="MobiDB-lite"/>
    </source>
</evidence>
<reference evidence="12" key="1">
    <citation type="submission" date="2014-05" db="EMBL/GenBank/DDBJ databases">
        <title>The transcriptome of the halophilic microalga Tetraselmis sp. GSL018 isolated from the Great Salt Lake, Utah.</title>
        <authorList>
            <person name="Jinkerson R.E."/>
            <person name="D'Adamo S."/>
            <person name="Posewitz M.C."/>
        </authorList>
    </citation>
    <scope>NUCLEOTIDE SEQUENCE</scope>
    <source>
        <strain evidence="12">GSL018</strain>
    </source>
</reference>
<dbReference type="GO" id="GO:0003333">
    <property type="term" value="P:amino acid transmembrane transport"/>
    <property type="evidence" value="ECO:0007669"/>
    <property type="project" value="InterPro"/>
</dbReference>
<keyword evidence="3" id="KW-1003">Cell membrane</keyword>